<evidence type="ECO:0000313" key="3">
    <source>
        <dbReference type="Proteomes" id="UP000053370"/>
    </source>
</evidence>
<dbReference type="PANTHER" id="PTHR35177:SF2">
    <property type="entry name" value="HYDROGENASE MATURATION FACTOR HYBG"/>
    <property type="match status" value="1"/>
</dbReference>
<evidence type="ECO:0000256" key="1">
    <source>
        <dbReference type="ARBA" id="ARBA00006018"/>
    </source>
</evidence>
<dbReference type="SUPFAM" id="SSF159127">
    <property type="entry name" value="HupF/HypC-like"/>
    <property type="match status" value="1"/>
</dbReference>
<dbReference type="Gene3D" id="2.30.30.140">
    <property type="match status" value="1"/>
</dbReference>
<dbReference type="RefSeq" id="WP_062280228.1">
    <property type="nucleotide sequence ID" value="NZ_DF968181.1"/>
</dbReference>
<dbReference type="PANTHER" id="PTHR35177">
    <property type="entry name" value="HYDROGENASE MATURATION FACTOR HYBG"/>
    <property type="match status" value="1"/>
</dbReference>
<sequence length="77" mass="8357">MCLGIPGKITKIYDADGITMGIVEYDGALREACLSTVSDVAIGDYVMVHAGFALCKMDEEEAIETLRAFDEINEIPL</sequence>
<dbReference type="Pfam" id="PF01455">
    <property type="entry name" value="HupF_HypC"/>
    <property type="match status" value="1"/>
</dbReference>
<evidence type="ECO:0000313" key="2">
    <source>
        <dbReference type="EMBL" id="GAP40642.1"/>
    </source>
</evidence>
<organism evidence="2">
    <name type="scientific">Flexilinea flocculi</name>
    <dbReference type="NCBI Taxonomy" id="1678840"/>
    <lineage>
        <taxon>Bacteria</taxon>
        <taxon>Bacillati</taxon>
        <taxon>Chloroflexota</taxon>
        <taxon>Anaerolineae</taxon>
        <taxon>Anaerolineales</taxon>
        <taxon>Anaerolineaceae</taxon>
        <taxon>Flexilinea</taxon>
    </lineage>
</organism>
<dbReference type="PROSITE" id="PS01097">
    <property type="entry name" value="HUPF_HYPC"/>
    <property type="match status" value="1"/>
</dbReference>
<protein>
    <submittedName>
        <fullName evidence="2">Hydrogenase assembly chaperone HypC/HupF</fullName>
    </submittedName>
</protein>
<comment type="similarity">
    <text evidence="1">Belongs to the HupF/HypC family.</text>
</comment>
<dbReference type="GO" id="GO:0005506">
    <property type="term" value="F:iron ion binding"/>
    <property type="evidence" value="ECO:0007669"/>
    <property type="project" value="TreeGrafter"/>
</dbReference>
<proteinExistence type="inferred from homology"/>
<dbReference type="GO" id="GO:1902670">
    <property type="term" value="F:carbon dioxide binding"/>
    <property type="evidence" value="ECO:0007669"/>
    <property type="project" value="TreeGrafter"/>
</dbReference>
<dbReference type="EMBL" id="DF968181">
    <property type="protein sequence ID" value="GAP40642.1"/>
    <property type="molecule type" value="Genomic_DNA"/>
</dbReference>
<gene>
    <name evidence="2" type="ORF">ATC1_13620</name>
</gene>
<dbReference type="OrthoDB" id="9806017at2"/>
<dbReference type="NCBIfam" id="TIGR00074">
    <property type="entry name" value="hypC_hupF"/>
    <property type="match status" value="1"/>
</dbReference>
<dbReference type="PRINTS" id="PR00445">
    <property type="entry name" value="HUPFHYPC"/>
</dbReference>
<dbReference type="STRING" id="1678840.ATC1_13620"/>
<dbReference type="InterPro" id="IPR001109">
    <property type="entry name" value="Hydrogenase_HupF/HypC"/>
</dbReference>
<dbReference type="GO" id="GO:0051604">
    <property type="term" value="P:protein maturation"/>
    <property type="evidence" value="ECO:0007669"/>
    <property type="project" value="TreeGrafter"/>
</dbReference>
<dbReference type="InterPro" id="IPR019812">
    <property type="entry name" value="Hydgase_assmbl_chp_CS"/>
</dbReference>
<keyword evidence="3" id="KW-1185">Reference proteome</keyword>
<reference evidence="2" key="1">
    <citation type="journal article" date="2015" name="Genome Announc.">
        <title>Draft Genome Sequence of Anaerolineae Strain TC1, a Novel Isolate from a Methanogenic Wastewater Treatment System.</title>
        <authorList>
            <person name="Matsuura N."/>
            <person name="Tourlousse D.M."/>
            <person name="Sun L."/>
            <person name="Toyonaga M."/>
            <person name="Kuroda K."/>
            <person name="Ohashi A."/>
            <person name="Cruz R."/>
            <person name="Yamaguchi T."/>
            <person name="Sekiguchi Y."/>
        </authorList>
    </citation>
    <scope>NUCLEOTIDE SEQUENCE [LARGE SCALE GENOMIC DNA]</scope>
    <source>
        <strain evidence="2">TC1</strain>
    </source>
</reference>
<accession>A0A0S7BS48</accession>
<name>A0A0S7BS48_9CHLR</name>
<dbReference type="AlphaFoldDB" id="A0A0S7BS48"/>
<dbReference type="Proteomes" id="UP000053370">
    <property type="component" value="Unassembled WGS sequence"/>
</dbReference>